<dbReference type="EMBL" id="VSSQ01127950">
    <property type="protein sequence ID" value="MPN56981.1"/>
    <property type="molecule type" value="Genomic_DNA"/>
</dbReference>
<proteinExistence type="predicted"/>
<comment type="caution">
    <text evidence="1">The sequence shown here is derived from an EMBL/GenBank/DDBJ whole genome shotgun (WGS) entry which is preliminary data.</text>
</comment>
<dbReference type="InterPro" id="IPR036699">
    <property type="entry name" value="YehR-like_sf"/>
</dbReference>
<dbReference type="Gene3D" id="3.30.1830.10">
    <property type="entry name" value="YehR-like"/>
    <property type="match status" value="1"/>
</dbReference>
<dbReference type="AlphaFoldDB" id="A0A645J077"/>
<organism evidence="1">
    <name type="scientific">bioreactor metagenome</name>
    <dbReference type="NCBI Taxonomy" id="1076179"/>
    <lineage>
        <taxon>unclassified sequences</taxon>
        <taxon>metagenomes</taxon>
        <taxon>ecological metagenomes</taxon>
    </lineage>
</organism>
<protein>
    <recommendedName>
        <fullName evidence="2">DUF1307 domain-containing protein</fullName>
    </recommendedName>
</protein>
<name>A0A645J077_9ZZZZ</name>
<accession>A0A645J077</accession>
<gene>
    <name evidence="1" type="ORF">SDC9_204675</name>
</gene>
<evidence type="ECO:0000313" key="1">
    <source>
        <dbReference type="EMBL" id="MPN56981.1"/>
    </source>
</evidence>
<dbReference type="SUPFAM" id="SSF160704">
    <property type="entry name" value="YehR-like"/>
    <property type="match status" value="1"/>
</dbReference>
<dbReference type="PROSITE" id="PS51257">
    <property type="entry name" value="PROKAR_LIPOPROTEIN"/>
    <property type="match status" value="1"/>
</dbReference>
<evidence type="ECO:0008006" key="2">
    <source>
        <dbReference type="Google" id="ProtNLM"/>
    </source>
</evidence>
<reference evidence="1" key="1">
    <citation type="submission" date="2019-08" db="EMBL/GenBank/DDBJ databases">
        <authorList>
            <person name="Kucharzyk K."/>
            <person name="Murdoch R.W."/>
            <person name="Higgins S."/>
            <person name="Loffler F."/>
        </authorList>
    </citation>
    <scope>NUCLEOTIDE SEQUENCE</scope>
</reference>
<sequence>MKKLVVLVALAALLGGCSSAPKENVTSCKQAMQGIEITSNFISDESGKVLRLEQSSTQEIPEDQIELAKESLEAQKASSTNMDGVTLEYTMNGNVITANVTYDLAKLSDDMLLQFGFVDDFKDENGNINIDKVTELYTTIGIECTAK</sequence>